<gene>
    <name evidence="2" type="ORF">C1SCF055_LOCUS9393</name>
</gene>
<evidence type="ECO:0000313" key="3">
    <source>
        <dbReference type="EMBL" id="CAL4768934.1"/>
    </source>
</evidence>
<evidence type="ECO:0000256" key="1">
    <source>
        <dbReference type="SAM" id="MobiDB-lite"/>
    </source>
</evidence>
<dbReference type="AlphaFoldDB" id="A0A9P1FPG2"/>
<sequence length="622" mass="67895">MARRGKGRDDESEKSRERGRFMGEPVVAPEAEQTVNKEPKRSRGPGAKAAPAKPKKKGTKPKADEDSRTGNRRINTDTYKSQRAVKDFVDCHFVDWIVACDPTYLPRDVFQYEKRSREEKQEVLDGATNQYNRRNKPAESTGWSSAEIHKYMQWQLDLYSKGKLKKSQVGGYAWKLPKRDPNGQPPPLPEEVLEFHKKKKNAKKEDETEEEDEGDDEEYSVEVSKSGKISLVENESGRKVALPALTKKGKDYFVYYSDKDDQWVLGGGNPDDCDKPDKTDVAKRKPGDKAKGDSGPSGDRDHGIASKPRVMKGMAAKGPLQPGARTSSHAGSAMTGSTRAPSTRAASASAAKDPASESDKEESIPASDVESLFEYKESEKDEAEEFLKPAVKDGEDKMALLTSPKDGLELLLPPGKEWKLSNVTTAGGNEETMLVCTSDQSVKKRYVYQAMKSSQAKPIGTALKGLESAKEPDSYVPSGRKTIKQPPTPERSTRPVPKPLPEAKDAAKEEEPLERELEAIEKASNVKGDPDKKKAKTSDADPGDNDKSESKVKSGDSGDKAKEKTLKSDTDTEKVKGKSGDGDSGDKKKEKSGDGGDKTKGKSSGSGANKDKAKDGDSMDVS</sequence>
<feature type="compositionally biased region" description="Basic and acidic residues" evidence="1">
    <location>
        <begin position="272"/>
        <end position="304"/>
    </location>
</feature>
<feature type="compositionally biased region" description="Basic and acidic residues" evidence="1">
    <location>
        <begin position="528"/>
        <end position="600"/>
    </location>
</feature>
<keyword evidence="4" id="KW-1185">Reference proteome</keyword>
<feature type="compositionally biased region" description="Acidic residues" evidence="1">
    <location>
        <begin position="207"/>
        <end position="220"/>
    </location>
</feature>
<organism evidence="2">
    <name type="scientific">Cladocopium goreaui</name>
    <dbReference type="NCBI Taxonomy" id="2562237"/>
    <lineage>
        <taxon>Eukaryota</taxon>
        <taxon>Sar</taxon>
        <taxon>Alveolata</taxon>
        <taxon>Dinophyceae</taxon>
        <taxon>Suessiales</taxon>
        <taxon>Symbiodiniaceae</taxon>
        <taxon>Cladocopium</taxon>
    </lineage>
</organism>
<name>A0A9P1FPG2_9DINO</name>
<feature type="compositionally biased region" description="Basic and acidic residues" evidence="1">
    <location>
        <begin position="7"/>
        <end position="21"/>
    </location>
</feature>
<dbReference type="Proteomes" id="UP001152797">
    <property type="component" value="Unassembled WGS sequence"/>
</dbReference>
<feature type="compositionally biased region" description="Basic and acidic residues" evidence="1">
    <location>
        <begin position="373"/>
        <end position="384"/>
    </location>
</feature>
<dbReference type="EMBL" id="CAMXCT020000647">
    <property type="protein sequence ID" value="CAL1134997.1"/>
    <property type="molecule type" value="Genomic_DNA"/>
</dbReference>
<feature type="region of interest" description="Disordered" evidence="1">
    <location>
        <begin position="115"/>
        <end position="144"/>
    </location>
</feature>
<proteinExistence type="predicted"/>
<dbReference type="EMBL" id="CAMXCT010000647">
    <property type="protein sequence ID" value="CAI3981622.1"/>
    <property type="molecule type" value="Genomic_DNA"/>
</dbReference>
<accession>A0A9P1FPG2</accession>
<evidence type="ECO:0000313" key="4">
    <source>
        <dbReference type="Proteomes" id="UP001152797"/>
    </source>
</evidence>
<feature type="compositionally biased region" description="Low complexity" evidence="1">
    <location>
        <begin position="337"/>
        <end position="353"/>
    </location>
</feature>
<evidence type="ECO:0000313" key="2">
    <source>
        <dbReference type="EMBL" id="CAI3981622.1"/>
    </source>
</evidence>
<feature type="region of interest" description="Disordered" evidence="1">
    <location>
        <begin position="453"/>
        <end position="622"/>
    </location>
</feature>
<feature type="compositionally biased region" description="Basic and acidic residues" evidence="1">
    <location>
        <begin position="609"/>
        <end position="622"/>
    </location>
</feature>
<feature type="compositionally biased region" description="Polar residues" evidence="1">
    <location>
        <begin position="324"/>
        <end position="336"/>
    </location>
</feature>
<dbReference type="EMBL" id="CAMXCT030000647">
    <property type="protein sequence ID" value="CAL4768934.1"/>
    <property type="molecule type" value="Genomic_DNA"/>
</dbReference>
<feature type="compositionally biased region" description="Basic and acidic residues" evidence="1">
    <location>
        <begin position="354"/>
        <end position="363"/>
    </location>
</feature>
<comment type="caution">
    <text evidence="2">The sequence shown here is derived from an EMBL/GenBank/DDBJ whole genome shotgun (WGS) entry which is preliminary data.</text>
</comment>
<feature type="region of interest" description="Disordered" evidence="1">
    <location>
        <begin position="1"/>
        <end position="80"/>
    </location>
</feature>
<reference evidence="2" key="1">
    <citation type="submission" date="2022-10" db="EMBL/GenBank/DDBJ databases">
        <authorList>
            <person name="Chen Y."/>
            <person name="Dougan E. K."/>
            <person name="Chan C."/>
            <person name="Rhodes N."/>
            <person name="Thang M."/>
        </authorList>
    </citation>
    <scope>NUCLEOTIDE SEQUENCE</scope>
</reference>
<feature type="region of interest" description="Disordered" evidence="1">
    <location>
        <begin position="173"/>
        <end position="243"/>
    </location>
</feature>
<protein>
    <submittedName>
        <fullName evidence="2">Uncharacterized protein</fullName>
    </submittedName>
</protein>
<feature type="compositionally biased region" description="Basic and acidic residues" evidence="1">
    <location>
        <begin position="501"/>
        <end position="521"/>
    </location>
</feature>
<reference evidence="3 4" key="2">
    <citation type="submission" date="2024-05" db="EMBL/GenBank/DDBJ databases">
        <authorList>
            <person name="Chen Y."/>
            <person name="Shah S."/>
            <person name="Dougan E. K."/>
            <person name="Thang M."/>
            <person name="Chan C."/>
        </authorList>
    </citation>
    <scope>NUCLEOTIDE SEQUENCE [LARGE SCALE GENOMIC DNA]</scope>
</reference>
<feature type="region of interest" description="Disordered" evidence="1">
    <location>
        <begin position="261"/>
        <end position="384"/>
    </location>
</feature>